<name>A0A538SA40_UNCEI</name>
<keyword evidence="2 7" id="KW-0813">Transport</keyword>
<dbReference type="Pfam" id="PF00528">
    <property type="entry name" value="BPD_transp_1"/>
    <property type="match status" value="1"/>
</dbReference>
<keyword evidence="6 7" id="KW-0472">Membrane</keyword>
<accession>A0A538SA40</accession>
<dbReference type="PROSITE" id="PS50928">
    <property type="entry name" value="ABC_TM1"/>
    <property type="match status" value="1"/>
</dbReference>
<dbReference type="GO" id="GO:0055085">
    <property type="term" value="P:transmembrane transport"/>
    <property type="evidence" value="ECO:0007669"/>
    <property type="project" value="InterPro"/>
</dbReference>
<feature type="transmembrane region" description="Helical" evidence="7">
    <location>
        <begin position="262"/>
        <end position="283"/>
    </location>
</feature>
<comment type="similarity">
    <text evidence="7">Belongs to the binding-protein-dependent transport system permease family.</text>
</comment>
<comment type="caution">
    <text evidence="9">The sequence shown here is derived from an EMBL/GenBank/DDBJ whole genome shotgun (WGS) entry which is preliminary data.</text>
</comment>
<dbReference type="PANTHER" id="PTHR43163:SF6">
    <property type="entry name" value="DIPEPTIDE TRANSPORT SYSTEM PERMEASE PROTEIN DPPB-RELATED"/>
    <property type="match status" value="1"/>
</dbReference>
<evidence type="ECO:0000256" key="5">
    <source>
        <dbReference type="ARBA" id="ARBA00022989"/>
    </source>
</evidence>
<evidence type="ECO:0000256" key="1">
    <source>
        <dbReference type="ARBA" id="ARBA00004651"/>
    </source>
</evidence>
<dbReference type="Proteomes" id="UP000320184">
    <property type="component" value="Unassembled WGS sequence"/>
</dbReference>
<feature type="transmembrane region" description="Helical" evidence="7">
    <location>
        <begin position="313"/>
        <end position="334"/>
    </location>
</feature>
<gene>
    <name evidence="10" type="ORF">E6K71_00135</name>
    <name evidence="9" type="ORF">E6K73_12370</name>
</gene>
<keyword evidence="3" id="KW-1003">Cell membrane</keyword>
<comment type="subcellular location">
    <subcellularLocation>
        <location evidence="1 7">Cell membrane</location>
        <topology evidence="1 7">Multi-pass membrane protein</topology>
    </subcellularLocation>
</comment>
<reference evidence="11 12" key="1">
    <citation type="journal article" date="2019" name="Nat. Microbiol.">
        <title>Mediterranean grassland soil C-N compound turnover is dependent on rainfall and depth, and is mediated by genomically divergent microorganisms.</title>
        <authorList>
            <person name="Diamond S."/>
            <person name="Andeer P.F."/>
            <person name="Li Z."/>
            <person name="Crits-Christoph A."/>
            <person name="Burstein D."/>
            <person name="Anantharaman K."/>
            <person name="Lane K.R."/>
            <person name="Thomas B.C."/>
            <person name="Pan C."/>
            <person name="Northen T.R."/>
            <person name="Banfield J.F."/>
        </authorList>
    </citation>
    <scope>NUCLEOTIDE SEQUENCE [LARGE SCALE GENOMIC DNA]</scope>
    <source>
        <strain evidence="10">WS_1</strain>
        <strain evidence="9">WS_3</strain>
    </source>
</reference>
<dbReference type="InterPro" id="IPR035906">
    <property type="entry name" value="MetI-like_sf"/>
</dbReference>
<keyword evidence="5 7" id="KW-1133">Transmembrane helix</keyword>
<evidence type="ECO:0000256" key="2">
    <source>
        <dbReference type="ARBA" id="ARBA00022448"/>
    </source>
</evidence>
<dbReference type="CDD" id="cd06261">
    <property type="entry name" value="TM_PBP2"/>
    <property type="match status" value="1"/>
</dbReference>
<evidence type="ECO:0000256" key="4">
    <source>
        <dbReference type="ARBA" id="ARBA00022692"/>
    </source>
</evidence>
<dbReference type="GO" id="GO:0005886">
    <property type="term" value="C:plasma membrane"/>
    <property type="evidence" value="ECO:0007669"/>
    <property type="project" value="UniProtKB-SubCell"/>
</dbReference>
<feature type="transmembrane region" description="Helical" evidence="7">
    <location>
        <begin position="204"/>
        <end position="224"/>
    </location>
</feature>
<dbReference type="Proteomes" id="UP000316292">
    <property type="component" value="Unassembled WGS sequence"/>
</dbReference>
<dbReference type="PANTHER" id="PTHR43163">
    <property type="entry name" value="DIPEPTIDE TRANSPORT SYSTEM PERMEASE PROTEIN DPPB-RELATED"/>
    <property type="match status" value="1"/>
</dbReference>
<dbReference type="EMBL" id="VBOT01000149">
    <property type="protein sequence ID" value="TMQ48251.1"/>
    <property type="molecule type" value="Genomic_DNA"/>
</dbReference>
<evidence type="ECO:0000256" key="7">
    <source>
        <dbReference type="RuleBase" id="RU363032"/>
    </source>
</evidence>
<evidence type="ECO:0000259" key="8">
    <source>
        <dbReference type="PROSITE" id="PS50928"/>
    </source>
</evidence>
<keyword evidence="4 7" id="KW-0812">Transmembrane</keyword>
<feature type="transmembrane region" description="Helical" evidence="7">
    <location>
        <begin position="12"/>
        <end position="34"/>
    </location>
</feature>
<evidence type="ECO:0000256" key="3">
    <source>
        <dbReference type="ARBA" id="ARBA00022475"/>
    </source>
</evidence>
<evidence type="ECO:0000256" key="6">
    <source>
        <dbReference type="ARBA" id="ARBA00023136"/>
    </source>
</evidence>
<evidence type="ECO:0000313" key="12">
    <source>
        <dbReference type="Proteomes" id="UP000320184"/>
    </source>
</evidence>
<dbReference type="AlphaFoldDB" id="A0A538SA40"/>
<dbReference type="Gene3D" id="1.10.3720.10">
    <property type="entry name" value="MetI-like"/>
    <property type="match status" value="1"/>
</dbReference>
<feature type="transmembrane region" description="Helical" evidence="7">
    <location>
        <begin position="140"/>
        <end position="165"/>
    </location>
</feature>
<feature type="transmembrane region" description="Helical" evidence="7">
    <location>
        <begin position="109"/>
        <end position="128"/>
    </location>
</feature>
<dbReference type="Pfam" id="PF19300">
    <property type="entry name" value="BPD_transp_1_N"/>
    <property type="match status" value="1"/>
</dbReference>
<feature type="domain" description="ABC transmembrane type-1" evidence="8">
    <location>
        <begin position="101"/>
        <end position="331"/>
    </location>
</feature>
<dbReference type="SUPFAM" id="SSF161098">
    <property type="entry name" value="MetI-like"/>
    <property type="match status" value="1"/>
</dbReference>
<sequence>MPRTQASLRAYVVQRLLLTGPMVLILLTLVFYFLRAAPGDPVGAILGEHSGPLADSIRRQLGLYDPLYVQYVDYLRRIFTGDMGNSIITQHSVAADIAQRLPATIELTVASMFVAVLAGMLLGVVSATRRDRPADVISRLVAAVLYNTPIFWFGIIMQLVFAVQFRWFDSGGRLSAQFAIPPRVTGLYTIDSLVAGQFRTFIDAVAHLILPALTLGLVLAGFFARLVRANMLQSLQADYVEAARARGIRPLDVFYRHALKNAMVPVSTAMGLTFAILMSGAILTESVFSWEGIGRYIFTAISNRDYPALQGAVVYYALIMVFLSVLIDIFNAWIDPRIRY</sequence>
<evidence type="ECO:0000313" key="11">
    <source>
        <dbReference type="Proteomes" id="UP000316292"/>
    </source>
</evidence>
<dbReference type="InterPro" id="IPR045621">
    <property type="entry name" value="BPD_transp_1_N"/>
</dbReference>
<evidence type="ECO:0000313" key="9">
    <source>
        <dbReference type="EMBL" id="TMQ48251.1"/>
    </source>
</evidence>
<organism evidence="9 12">
    <name type="scientific">Eiseniibacteriota bacterium</name>
    <dbReference type="NCBI Taxonomy" id="2212470"/>
    <lineage>
        <taxon>Bacteria</taxon>
        <taxon>Candidatus Eiseniibacteriota</taxon>
    </lineage>
</organism>
<protein>
    <submittedName>
        <fullName evidence="9">ABC transporter permease</fullName>
    </submittedName>
</protein>
<dbReference type="InterPro" id="IPR000515">
    <property type="entry name" value="MetI-like"/>
</dbReference>
<evidence type="ECO:0000313" key="10">
    <source>
        <dbReference type="EMBL" id="TMQ51576.1"/>
    </source>
</evidence>
<dbReference type="EMBL" id="VBOR01000004">
    <property type="protein sequence ID" value="TMQ51576.1"/>
    <property type="molecule type" value="Genomic_DNA"/>
</dbReference>
<proteinExistence type="inferred from homology"/>